<evidence type="ECO:0000313" key="2">
    <source>
        <dbReference type="Proteomes" id="UP000242715"/>
    </source>
</evidence>
<evidence type="ECO:0000313" key="1">
    <source>
        <dbReference type="EMBL" id="GAU39965.1"/>
    </source>
</evidence>
<gene>
    <name evidence="1" type="ORF">TSUD_61540</name>
</gene>
<proteinExistence type="predicted"/>
<dbReference type="EMBL" id="DF973786">
    <property type="protein sequence ID" value="GAU39965.1"/>
    <property type="molecule type" value="Genomic_DNA"/>
</dbReference>
<reference evidence="2" key="1">
    <citation type="journal article" date="2017" name="Front. Plant Sci.">
        <title>Climate Clever Clovers: New Paradigm to Reduce the Environmental Footprint of Ruminants by Breeding Low Methanogenic Forages Utilizing Haplotype Variation.</title>
        <authorList>
            <person name="Kaur P."/>
            <person name="Appels R."/>
            <person name="Bayer P.E."/>
            <person name="Keeble-Gagnere G."/>
            <person name="Wang J."/>
            <person name="Hirakawa H."/>
            <person name="Shirasawa K."/>
            <person name="Vercoe P."/>
            <person name="Stefanova K."/>
            <person name="Durmic Z."/>
            <person name="Nichols P."/>
            <person name="Revell C."/>
            <person name="Isobe S.N."/>
            <person name="Edwards D."/>
            <person name="Erskine W."/>
        </authorList>
    </citation>
    <scope>NUCLEOTIDE SEQUENCE [LARGE SCALE GENOMIC DNA]</scope>
    <source>
        <strain evidence="2">cv. Daliak</strain>
    </source>
</reference>
<protein>
    <submittedName>
        <fullName evidence="1">Uncharacterized protein</fullName>
    </submittedName>
</protein>
<dbReference type="Proteomes" id="UP000242715">
    <property type="component" value="Unassembled WGS sequence"/>
</dbReference>
<sequence length="51" mass="5774">MFQNFKTKPLELYIENPNGRLSTGSWHCSGVEPGKERRAEDLALALVRLTV</sequence>
<accession>A0A2Z6NVJ0</accession>
<keyword evidence="2" id="KW-1185">Reference proteome</keyword>
<organism evidence="1 2">
    <name type="scientific">Trifolium subterraneum</name>
    <name type="common">Subterranean clover</name>
    <dbReference type="NCBI Taxonomy" id="3900"/>
    <lineage>
        <taxon>Eukaryota</taxon>
        <taxon>Viridiplantae</taxon>
        <taxon>Streptophyta</taxon>
        <taxon>Embryophyta</taxon>
        <taxon>Tracheophyta</taxon>
        <taxon>Spermatophyta</taxon>
        <taxon>Magnoliopsida</taxon>
        <taxon>eudicotyledons</taxon>
        <taxon>Gunneridae</taxon>
        <taxon>Pentapetalae</taxon>
        <taxon>rosids</taxon>
        <taxon>fabids</taxon>
        <taxon>Fabales</taxon>
        <taxon>Fabaceae</taxon>
        <taxon>Papilionoideae</taxon>
        <taxon>50 kb inversion clade</taxon>
        <taxon>NPAAA clade</taxon>
        <taxon>Hologalegina</taxon>
        <taxon>IRL clade</taxon>
        <taxon>Trifolieae</taxon>
        <taxon>Trifolium</taxon>
    </lineage>
</organism>
<name>A0A2Z6NVJ0_TRISU</name>
<dbReference type="AlphaFoldDB" id="A0A2Z6NVJ0"/>